<protein>
    <submittedName>
        <fullName evidence="1">Uncharacterized protein</fullName>
    </submittedName>
</protein>
<dbReference type="Proteomes" id="UP001501666">
    <property type="component" value="Unassembled WGS sequence"/>
</dbReference>
<organism evidence="1 2">
    <name type="scientific">Nonomuraea recticatena</name>
    <dbReference type="NCBI Taxonomy" id="46178"/>
    <lineage>
        <taxon>Bacteria</taxon>
        <taxon>Bacillati</taxon>
        <taxon>Actinomycetota</taxon>
        <taxon>Actinomycetes</taxon>
        <taxon>Streptosporangiales</taxon>
        <taxon>Streptosporangiaceae</taxon>
        <taxon>Nonomuraea</taxon>
    </lineage>
</organism>
<gene>
    <name evidence="1" type="ORF">GCM10010412_055980</name>
</gene>
<evidence type="ECO:0000313" key="2">
    <source>
        <dbReference type="Proteomes" id="UP001501666"/>
    </source>
</evidence>
<keyword evidence="2" id="KW-1185">Reference proteome</keyword>
<dbReference type="EMBL" id="BAAATE010000016">
    <property type="protein sequence ID" value="GAA2674709.1"/>
    <property type="molecule type" value="Genomic_DNA"/>
</dbReference>
<reference evidence="1 2" key="1">
    <citation type="journal article" date="2019" name="Int. J. Syst. Evol. Microbiol.">
        <title>The Global Catalogue of Microorganisms (GCM) 10K type strain sequencing project: providing services to taxonomists for standard genome sequencing and annotation.</title>
        <authorList>
            <consortium name="The Broad Institute Genomics Platform"/>
            <consortium name="The Broad Institute Genome Sequencing Center for Infectious Disease"/>
            <person name="Wu L."/>
            <person name="Ma J."/>
        </authorList>
    </citation>
    <scope>NUCLEOTIDE SEQUENCE [LARGE SCALE GENOMIC DNA]</scope>
    <source>
        <strain evidence="1 2">JCM 6835</strain>
    </source>
</reference>
<accession>A0ABN3SDT4</accession>
<comment type="caution">
    <text evidence="1">The sequence shown here is derived from an EMBL/GenBank/DDBJ whole genome shotgun (WGS) entry which is preliminary data.</text>
</comment>
<proteinExistence type="predicted"/>
<evidence type="ECO:0000313" key="1">
    <source>
        <dbReference type="EMBL" id="GAA2674709.1"/>
    </source>
</evidence>
<sequence length="79" mass="8891">MRLPVSGDERVLYGISRLVGVAQRAQGDRPHAVAVPLDYFTERMLIPVEVPGEQLGVREWLRWGIHKVYAVPGEYTTTS</sequence>
<name>A0ABN3SDT4_9ACTN</name>